<reference evidence="2" key="1">
    <citation type="submission" date="2019-08" db="EMBL/GenBank/DDBJ databases">
        <authorList>
            <person name="Kucharzyk K."/>
            <person name="Murdoch R.W."/>
            <person name="Higgins S."/>
            <person name="Loffler F."/>
        </authorList>
    </citation>
    <scope>NUCLEOTIDE SEQUENCE</scope>
</reference>
<dbReference type="EMBL" id="VSSQ01071858">
    <property type="protein sequence ID" value="MPN23376.1"/>
    <property type="molecule type" value="Genomic_DNA"/>
</dbReference>
<accession>A0A645GB78</accession>
<feature type="region of interest" description="Disordered" evidence="1">
    <location>
        <begin position="1"/>
        <end position="27"/>
    </location>
</feature>
<dbReference type="AlphaFoldDB" id="A0A645GB78"/>
<comment type="caution">
    <text evidence="2">The sequence shown here is derived from an EMBL/GenBank/DDBJ whole genome shotgun (WGS) entry which is preliminary data.</text>
</comment>
<proteinExistence type="predicted"/>
<evidence type="ECO:0000313" key="2">
    <source>
        <dbReference type="EMBL" id="MPN23376.1"/>
    </source>
</evidence>
<evidence type="ECO:0000256" key="1">
    <source>
        <dbReference type="SAM" id="MobiDB-lite"/>
    </source>
</evidence>
<protein>
    <submittedName>
        <fullName evidence="2">Uncharacterized protein</fullName>
    </submittedName>
</protein>
<organism evidence="2">
    <name type="scientific">bioreactor metagenome</name>
    <dbReference type="NCBI Taxonomy" id="1076179"/>
    <lineage>
        <taxon>unclassified sequences</taxon>
        <taxon>metagenomes</taxon>
        <taxon>ecological metagenomes</taxon>
    </lineage>
</organism>
<sequence length="92" mass="10100">MGFTIEESFSHRDGRHIRASRERHDGRESCRGCPAANDCAKRITSEAGCGWQIYTDIVNGLIAAEYRLSPLSNLGPADLPPLASLIKEAWGE</sequence>
<name>A0A645GB78_9ZZZZ</name>
<gene>
    <name evidence="2" type="ORF">SDC9_170764</name>
</gene>